<comment type="caution">
    <text evidence="3">The sequence shown here is derived from an EMBL/GenBank/DDBJ whole genome shotgun (WGS) entry which is preliminary data.</text>
</comment>
<proteinExistence type="predicted"/>
<sequence length="110" mass="11988">MSFKAVLKTAGILGISIGLVASPLAFAQSSIERTKDRAVGSDVIDMPQSTSTSSPHYSPSELNHSQRDHMNGNYAPSSQLQRDQDGTQRRNTHSFGSTELNHKEGDSLDW</sequence>
<feature type="region of interest" description="Disordered" evidence="1">
    <location>
        <begin position="35"/>
        <end position="110"/>
    </location>
</feature>
<dbReference type="OrthoDB" id="6166475at2"/>
<accession>A0A1R4I359</accession>
<feature type="compositionally biased region" description="Basic and acidic residues" evidence="1">
    <location>
        <begin position="100"/>
        <end position="110"/>
    </location>
</feature>
<gene>
    <name evidence="3" type="ORF">CZ787_14510</name>
</gene>
<dbReference type="Proteomes" id="UP000196331">
    <property type="component" value="Unassembled WGS sequence"/>
</dbReference>
<dbReference type="RefSeq" id="WP_087110305.1">
    <property type="nucleotide sequence ID" value="NZ_FUKM01000057.1"/>
</dbReference>
<evidence type="ECO:0000313" key="4">
    <source>
        <dbReference type="Proteomes" id="UP000196331"/>
    </source>
</evidence>
<evidence type="ECO:0000256" key="2">
    <source>
        <dbReference type="SAM" id="SignalP"/>
    </source>
</evidence>
<dbReference type="EMBL" id="FUKM01000057">
    <property type="protein sequence ID" value="SJN14311.1"/>
    <property type="molecule type" value="Genomic_DNA"/>
</dbReference>
<keyword evidence="2" id="KW-0732">Signal</keyword>
<evidence type="ECO:0000313" key="3">
    <source>
        <dbReference type="EMBL" id="SJN14311.1"/>
    </source>
</evidence>
<evidence type="ECO:0000256" key="1">
    <source>
        <dbReference type="SAM" id="MobiDB-lite"/>
    </source>
</evidence>
<name>A0A1R4I359_9GAMM</name>
<organism evidence="3 4">
    <name type="scientific">Halomonas citrativorans</name>
    <dbReference type="NCBI Taxonomy" id="2742612"/>
    <lineage>
        <taxon>Bacteria</taxon>
        <taxon>Pseudomonadati</taxon>
        <taxon>Pseudomonadota</taxon>
        <taxon>Gammaproteobacteria</taxon>
        <taxon>Oceanospirillales</taxon>
        <taxon>Halomonadaceae</taxon>
        <taxon>Halomonas</taxon>
    </lineage>
</organism>
<dbReference type="AlphaFoldDB" id="A0A1R4I359"/>
<feature type="chain" id="PRO_5012593856" evidence="2">
    <location>
        <begin position="28"/>
        <end position="110"/>
    </location>
</feature>
<feature type="signal peptide" evidence="2">
    <location>
        <begin position="1"/>
        <end position="27"/>
    </location>
</feature>
<protein>
    <submittedName>
        <fullName evidence="3">Uncharacterized protein</fullName>
    </submittedName>
</protein>
<feature type="compositionally biased region" description="Low complexity" evidence="1">
    <location>
        <begin position="49"/>
        <end position="60"/>
    </location>
</feature>
<reference evidence="3 4" key="1">
    <citation type="submission" date="2017-02" db="EMBL/GenBank/DDBJ databases">
        <authorList>
            <person name="Dridi B."/>
        </authorList>
    </citation>
    <scope>NUCLEOTIDE SEQUENCE [LARGE SCALE GENOMIC DNA]</scope>
    <source>
        <strain evidence="3 4">JB380</strain>
    </source>
</reference>